<sequence>MGTPLCEDPLDSRPLSSTDPTPDPPSYLPMILTLVGPLLSGKVFAPLVILILFTLVIIVYLHPLDHPGWRQAMVVEMQALEQSGSWELVSLPLGKKAVGCRWLDLTTQLIALKPSWLPKDILRYMVLIMEILFLLWQKSLLSAFYLQWLLFVTDHFIN</sequence>
<evidence type="ECO:0000313" key="4">
    <source>
        <dbReference type="Proteomes" id="UP000257109"/>
    </source>
</evidence>
<name>A0A371EV00_MUCPR</name>
<keyword evidence="4" id="KW-1185">Reference proteome</keyword>
<dbReference type="AlphaFoldDB" id="A0A371EV00"/>
<proteinExistence type="predicted"/>
<feature type="transmembrane region" description="Helical" evidence="2">
    <location>
        <begin position="43"/>
        <end position="61"/>
    </location>
</feature>
<evidence type="ECO:0000256" key="2">
    <source>
        <dbReference type="SAM" id="Phobius"/>
    </source>
</evidence>
<dbReference type="OrthoDB" id="7473114at2759"/>
<accession>A0A371EV00</accession>
<keyword evidence="2" id="KW-1133">Transmembrane helix</keyword>
<reference evidence="3" key="1">
    <citation type="submission" date="2018-05" db="EMBL/GenBank/DDBJ databases">
        <title>Draft genome of Mucuna pruriens seed.</title>
        <authorList>
            <person name="Nnadi N.E."/>
            <person name="Vos R."/>
            <person name="Hasami M.H."/>
            <person name="Devisetty U.K."/>
            <person name="Aguiy J.C."/>
        </authorList>
    </citation>
    <scope>NUCLEOTIDE SEQUENCE [LARGE SCALE GENOMIC DNA]</scope>
    <source>
        <strain evidence="3">JCA_2017</strain>
    </source>
</reference>
<keyword evidence="2" id="KW-0812">Transmembrane</keyword>
<gene>
    <name evidence="3" type="ORF">CR513_50990</name>
</gene>
<comment type="caution">
    <text evidence="3">The sequence shown here is derived from an EMBL/GenBank/DDBJ whole genome shotgun (WGS) entry which is preliminary data.</text>
</comment>
<protein>
    <submittedName>
        <fullName evidence="3">Uncharacterized protein</fullName>
    </submittedName>
</protein>
<feature type="region of interest" description="Disordered" evidence="1">
    <location>
        <begin position="1"/>
        <end position="22"/>
    </location>
</feature>
<feature type="non-terminal residue" evidence="3">
    <location>
        <position position="1"/>
    </location>
</feature>
<dbReference type="Proteomes" id="UP000257109">
    <property type="component" value="Unassembled WGS sequence"/>
</dbReference>
<evidence type="ECO:0000256" key="1">
    <source>
        <dbReference type="SAM" id="MobiDB-lite"/>
    </source>
</evidence>
<dbReference type="EMBL" id="QJKJ01011944">
    <property type="protein sequence ID" value="RDX69843.1"/>
    <property type="molecule type" value="Genomic_DNA"/>
</dbReference>
<keyword evidence="2" id="KW-0472">Membrane</keyword>
<feature type="transmembrane region" description="Helical" evidence="2">
    <location>
        <begin position="121"/>
        <end position="146"/>
    </location>
</feature>
<organism evidence="3 4">
    <name type="scientific">Mucuna pruriens</name>
    <name type="common">Velvet bean</name>
    <name type="synonym">Dolichos pruriens</name>
    <dbReference type="NCBI Taxonomy" id="157652"/>
    <lineage>
        <taxon>Eukaryota</taxon>
        <taxon>Viridiplantae</taxon>
        <taxon>Streptophyta</taxon>
        <taxon>Embryophyta</taxon>
        <taxon>Tracheophyta</taxon>
        <taxon>Spermatophyta</taxon>
        <taxon>Magnoliopsida</taxon>
        <taxon>eudicotyledons</taxon>
        <taxon>Gunneridae</taxon>
        <taxon>Pentapetalae</taxon>
        <taxon>rosids</taxon>
        <taxon>fabids</taxon>
        <taxon>Fabales</taxon>
        <taxon>Fabaceae</taxon>
        <taxon>Papilionoideae</taxon>
        <taxon>50 kb inversion clade</taxon>
        <taxon>NPAAA clade</taxon>
        <taxon>indigoferoid/millettioid clade</taxon>
        <taxon>Phaseoleae</taxon>
        <taxon>Mucuna</taxon>
    </lineage>
</organism>
<evidence type="ECO:0000313" key="3">
    <source>
        <dbReference type="EMBL" id="RDX69843.1"/>
    </source>
</evidence>